<reference evidence="1" key="1">
    <citation type="submission" date="2018-06" db="EMBL/GenBank/DDBJ databases">
        <authorList>
            <person name="Zhirakovskaya E."/>
        </authorList>
    </citation>
    <scope>NUCLEOTIDE SEQUENCE</scope>
</reference>
<dbReference type="Pfam" id="PF07963">
    <property type="entry name" value="N_methyl"/>
    <property type="match status" value="1"/>
</dbReference>
<name>A0A3B0YGL3_9ZZZZ</name>
<organism evidence="1">
    <name type="scientific">hydrothermal vent metagenome</name>
    <dbReference type="NCBI Taxonomy" id="652676"/>
    <lineage>
        <taxon>unclassified sequences</taxon>
        <taxon>metagenomes</taxon>
        <taxon>ecological metagenomes</taxon>
    </lineage>
</organism>
<evidence type="ECO:0000313" key="1">
    <source>
        <dbReference type="EMBL" id="VAW75293.1"/>
    </source>
</evidence>
<evidence type="ECO:0008006" key="2">
    <source>
        <dbReference type="Google" id="ProtNLM"/>
    </source>
</evidence>
<proteinExistence type="predicted"/>
<dbReference type="InterPro" id="IPR012902">
    <property type="entry name" value="N_methyl_site"/>
</dbReference>
<dbReference type="AlphaFoldDB" id="A0A3B0YGL3"/>
<dbReference type="EMBL" id="UOFK01000071">
    <property type="protein sequence ID" value="VAW75293.1"/>
    <property type="molecule type" value="Genomic_DNA"/>
</dbReference>
<gene>
    <name evidence="1" type="ORF">MNBD_GAMMA13-367</name>
</gene>
<accession>A0A3B0YGL3</accession>
<protein>
    <recommendedName>
        <fullName evidence="2">Prepilin-type N-terminal cleavage/methylation domain-containing protein</fullName>
    </recommendedName>
</protein>
<sequence>MLSSHNQGFSLIEAMISLLVLSTGMLSLGQLQARLWLNADEIHTHDEARLLAANRLEFEQSKTLFRPATEETLIFPTTDNGSALRHEITTSAIGAISTNEILITWELPHGSDAVSLKSSLYTTAYRTDPRWLMN</sequence>